<sequence length="127" mass="12904">MATTPVWRDGVCSAHISNIGGTTLVTIAGSVDAASIDDFDGHLSAACATGARRVVVDMTDVDFLGAGGLASLRDAAQSVIDAGGAIAVTGPRAVSRPMQRTGLTGIVAVYDWLPTAFEAVGGRFRVL</sequence>
<dbReference type="SUPFAM" id="SSF52091">
    <property type="entry name" value="SpoIIaa-like"/>
    <property type="match status" value="1"/>
</dbReference>
<dbReference type="PROSITE" id="PS50801">
    <property type="entry name" value="STAS"/>
    <property type="match status" value="1"/>
</dbReference>
<organism evidence="2 3">
    <name type="scientific">Gordonia araii NBRC 100433</name>
    <dbReference type="NCBI Taxonomy" id="1073574"/>
    <lineage>
        <taxon>Bacteria</taxon>
        <taxon>Bacillati</taxon>
        <taxon>Actinomycetota</taxon>
        <taxon>Actinomycetes</taxon>
        <taxon>Mycobacteriales</taxon>
        <taxon>Gordoniaceae</taxon>
        <taxon>Gordonia</taxon>
    </lineage>
</organism>
<dbReference type="STRING" id="1073574.GOARA_027_00520"/>
<protein>
    <submittedName>
        <fullName evidence="2">Putative anti-anti-sigma factor</fullName>
    </submittedName>
</protein>
<reference evidence="2 3" key="1">
    <citation type="submission" date="2011-11" db="EMBL/GenBank/DDBJ databases">
        <title>Whole genome shotgun sequence of Gordonia araii NBRC 100433.</title>
        <authorList>
            <person name="Yoshida Y."/>
            <person name="Hosoyama A."/>
            <person name="Tsuchikane K."/>
            <person name="Katsumata H."/>
            <person name="Yamazaki S."/>
            <person name="Fujita N."/>
        </authorList>
    </citation>
    <scope>NUCLEOTIDE SEQUENCE [LARGE SCALE GENOMIC DNA]</scope>
    <source>
        <strain evidence="2 3">NBRC 100433</strain>
    </source>
</reference>
<dbReference type="Pfam" id="PF01740">
    <property type="entry name" value="STAS"/>
    <property type="match status" value="1"/>
</dbReference>
<dbReference type="InterPro" id="IPR036513">
    <property type="entry name" value="STAS_dom_sf"/>
</dbReference>
<dbReference type="Proteomes" id="UP000035088">
    <property type="component" value="Unassembled WGS sequence"/>
</dbReference>
<comment type="caution">
    <text evidence="2">The sequence shown here is derived from an EMBL/GenBank/DDBJ whole genome shotgun (WGS) entry which is preliminary data.</text>
</comment>
<dbReference type="AlphaFoldDB" id="G7GZR4"/>
<evidence type="ECO:0000313" key="3">
    <source>
        <dbReference type="Proteomes" id="UP000035088"/>
    </source>
</evidence>
<dbReference type="GO" id="GO:0043856">
    <property type="term" value="F:anti-sigma factor antagonist activity"/>
    <property type="evidence" value="ECO:0007669"/>
    <property type="project" value="TreeGrafter"/>
</dbReference>
<keyword evidence="3" id="KW-1185">Reference proteome</keyword>
<dbReference type="PANTHER" id="PTHR33495">
    <property type="entry name" value="ANTI-SIGMA FACTOR ANTAGONIST TM_1081-RELATED-RELATED"/>
    <property type="match status" value="1"/>
</dbReference>
<evidence type="ECO:0000313" key="2">
    <source>
        <dbReference type="EMBL" id="GAB09089.1"/>
    </source>
</evidence>
<gene>
    <name evidence="2" type="ORF">GOARA_027_00520</name>
</gene>
<dbReference type="Gene3D" id="3.30.750.24">
    <property type="entry name" value="STAS domain"/>
    <property type="match status" value="1"/>
</dbReference>
<name>G7GZR4_9ACTN</name>
<proteinExistence type="predicted"/>
<accession>G7GZR4</accession>
<dbReference type="EMBL" id="BAEE01000027">
    <property type="protein sequence ID" value="GAB09089.1"/>
    <property type="molecule type" value="Genomic_DNA"/>
</dbReference>
<dbReference type="PANTHER" id="PTHR33495:SF2">
    <property type="entry name" value="ANTI-SIGMA FACTOR ANTAGONIST TM_1081-RELATED"/>
    <property type="match status" value="1"/>
</dbReference>
<evidence type="ECO:0000259" key="1">
    <source>
        <dbReference type="PROSITE" id="PS50801"/>
    </source>
</evidence>
<dbReference type="CDD" id="cd07043">
    <property type="entry name" value="STAS_anti-anti-sigma_factors"/>
    <property type="match status" value="1"/>
</dbReference>
<dbReference type="InterPro" id="IPR002645">
    <property type="entry name" value="STAS_dom"/>
</dbReference>
<feature type="domain" description="STAS" evidence="1">
    <location>
        <begin position="12"/>
        <end position="123"/>
    </location>
</feature>